<dbReference type="EMBL" id="JBHLTG010000015">
    <property type="protein sequence ID" value="MFC0682554.1"/>
    <property type="molecule type" value="Genomic_DNA"/>
</dbReference>
<keyword evidence="1" id="KW-0812">Transmembrane</keyword>
<accession>A0ABV6S150</accession>
<evidence type="ECO:0000256" key="1">
    <source>
        <dbReference type="SAM" id="Phobius"/>
    </source>
</evidence>
<name>A0ABV6S150_9GAMM</name>
<sequence length="151" mass="15486">MQQFGRYLTYSLLATLLALPAGAVAAGLAVGLFGFFSAPDSALGLAQNIGIGLFSAIPAVLLGLVPALVWGAPAYAALAAQGRESFLSATIVGALPGLLILPAERQLGVLFILFGVPVALCTHALARRRVRALRNHGSNNSSKPKPLRGSA</sequence>
<keyword evidence="3" id="KW-1185">Reference proteome</keyword>
<dbReference type="Proteomes" id="UP001589896">
    <property type="component" value="Unassembled WGS sequence"/>
</dbReference>
<reference evidence="2 3" key="1">
    <citation type="submission" date="2024-09" db="EMBL/GenBank/DDBJ databases">
        <authorList>
            <person name="Sun Q."/>
            <person name="Mori K."/>
        </authorList>
    </citation>
    <scope>NUCLEOTIDE SEQUENCE [LARGE SCALE GENOMIC DNA]</scope>
    <source>
        <strain evidence="2 3">KCTC 23076</strain>
    </source>
</reference>
<keyword evidence="1" id="KW-0472">Membrane</keyword>
<feature type="transmembrane region" description="Helical" evidence="1">
    <location>
        <begin position="107"/>
        <end position="126"/>
    </location>
</feature>
<dbReference type="RefSeq" id="WP_386676678.1">
    <property type="nucleotide sequence ID" value="NZ_JBHLTG010000015.1"/>
</dbReference>
<feature type="transmembrane region" description="Helical" evidence="1">
    <location>
        <begin position="84"/>
        <end position="101"/>
    </location>
</feature>
<feature type="transmembrane region" description="Helical" evidence="1">
    <location>
        <begin position="49"/>
        <end position="72"/>
    </location>
</feature>
<proteinExistence type="predicted"/>
<comment type="caution">
    <text evidence="2">The sequence shown here is derived from an EMBL/GenBank/DDBJ whole genome shotgun (WGS) entry which is preliminary data.</text>
</comment>
<evidence type="ECO:0000313" key="3">
    <source>
        <dbReference type="Proteomes" id="UP001589896"/>
    </source>
</evidence>
<keyword evidence="1" id="KW-1133">Transmembrane helix</keyword>
<evidence type="ECO:0000313" key="2">
    <source>
        <dbReference type="EMBL" id="MFC0682554.1"/>
    </source>
</evidence>
<gene>
    <name evidence="2" type="ORF">ACFFGH_32385</name>
</gene>
<protein>
    <submittedName>
        <fullName evidence="2">Uncharacterized protein</fullName>
    </submittedName>
</protein>
<organism evidence="2 3">
    <name type="scientific">Lysobacter korlensis</name>
    <dbReference type="NCBI Taxonomy" id="553636"/>
    <lineage>
        <taxon>Bacteria</taxon>
        <taxon>Pseudomonadati</taxon>
        <taxon>Pseudomonadota</taxon>
        <taxon>Gammaproteobacteria</taxon>
        <taxon>Lysobacterales</taxon>
        <taxon>Lysobacteraceae</taxon>
        <taxon>Lysobacter</taxon>
    </lineage>
</organism>